<evidence type="ECO:0000259" key="3">
    <source>
        <dbReference type="SMART" id="SM01403"/>
    </source>
</evidence>
<evidence type="ECO:0000256" key="2">
    <source>
        <dbReference type="ARBA" id="ARBA00023274"/>
    </source>
</evidence>
<keyword evidence="1" id="KW-0689">Ribosomal protein</keyword>
<protein>
    <submittedName>
        <fullName evidence="4">EOG090X0MUO</fullName>
    </submittedName>
</protein>
<dbReference type="GO" id="GO:0005761">
    <property type="term" value="C:mitochondrial ribosome"/>
    <property type="evidence" value="ECO:0007669"/>
    <property type="project" value="InterPro"/>
</dbReference>
<evidence type="ECO:0000313" key="4">
    <source>
        <dbReference type="EMBL" id="SVE74609.1"/>
    </source>
</evidence>
<dbReference type="PANTHER" id="PTHR13473:SF0">
    <property type="entry name" value="LARGE RIBOSOMAL SUBUNIT PROTEIN ML48"/>
    <property type="match status" value="1"/>
</dbReference>
<sequence length="187" mass="21239">MFKFQAFGRLLARTIGVNQTEVINVIFSRGLSKFPAEPDYLDSEGPQISLYEPLNVQIKSYDFTVLEKFSGYIHKTAENMGIEVDDCWAAPCKKYKIQTFKPFSAQVESQYNLNIYERNVQVVDLESTKAPLFFHIIQAALPEGVNMTVKPHDDTDEEHRYVPDLELTQLKNELSSLGGPTATKGKR</sequence>
<accession>A0A4Y7M4C7</accession>
<dbReference type="SMART" id="SM01403">
    <property type="entry name" value="Ribosomal_S10"/>
    <property type="match status" value="1"/>
</dbReference>
<dbReference type="GO" id="GO:1990904">
    <property type="term" value="C:ribonucleoprotein complex"/>
    <property type="evidence" value="ECO:0007669"/>
    <property type="project" value="UniProtKB-KW"/>
</dbReference>
<dbReference type="Pfam" id="PF00338">
    <property type="entry name" value="Ribosomal_S10"/>
    <property type="match status" value="1"/>
</dbReference>
<dbReference type="InterPro" id="IPR027486">
    <property type="entry name" value="Ribosomal_uS10_dom"/>
</dbReference>
<evidence type="ECO:0000256" key="1">
    <source>
        <dbReference type="ARBA" id="ARBA00022980"/>
    </source>
</evidence>
<dbReference type="PANTHER" id="PTHR13473">
    <property type="entry name" value="MITOCHONDRIAL RIBOSOMAL PROTEIN L48"/>
    <property type="match status" value="1"/>
</dbReference>
<dbReference type="EMBL" id="LR004990">
    <property type="protein sequence ID" value="SVE74609.1"/>
    <property type="molecule type" value="mRNA"/>
</dbReference>
<keyword evidence="2" id="KW-0687">Ribonucleoprotein</keyword>
<dbReference type="AlphaFoldDB" id="A0A4Y7M4C7"/>
<dbReference type="SUPFAM" id="SSF54999">
    <property type="entry name" value="Ribosomal protein S10"/>
    <property type="match status" value="1"/>
</dbReference>
<dbReference type="InterPro" id="IPR027487">
    <property type="entry name" value="Ribosomal_mL48"/>
</dbReference>
<dbReference type="InterPro" id="IPR036838">
    <property type="entry name" value="Ribosomal_uS10_dom_sf"/>
</dbReference>
<name>A0A4Y7M4C7_9CRUS</name>
<gene>
    <name evidence="4" type="primary">EOG090X0MUO</name>
</gene>
<proteinExistence type="evidence at transcript level"/>
<organism evidence="4">
    <name type="scientific">Daphnia barbata</name>
    <dbReference type="NCBI Taxonomy" id="414587"/>
    <lineage>
        <taxon>Eukaryota</taxon>
        <taxon>Metazoa</taxon>
        <taxon>Ecdysozoa</taxon>
        <taxon>Arthropoda</taxon>
        <taxon>Crustacea</taxon>
        <taxon>Branchiopoda</taxon>
        <taxon>Diplostraca</taxon>
        <taxon>Cladocera</taxon>
        <taxon>Anomopoda</taxon>
        <taxon>Daphniidae</taxon>
        <taxon>Daphnia</taxon>
    </lineage>
</organism>
<feature type="domain" description="Small ribosomal subunit protein uS10" evidence="3">
    <location>
        <begin position="55"/>
        <end position="150"/>
    </location>
</feature>
<reference evidence="4" key="1">
    <citation type="submission" date="2018-08" db="EMBL/GenBank/DDBJ databases">
        <authorList>
            <person name="Cornetti L."/>
        </authorList>
    </citation>
    <scope>NUCLEOTIDE SEQUENCE</scope>
    <source>
        <strain evidence="4">ZW-BAR-1</strain>
    </source>
</reference>
<dbReference type="Gene3D" id="3.30.70.600">
    <property type="entry name" value="Ribosomal protein S10 domain"/>
    <property type="match status" value="1"/>
</dbReference>